<gene>
    <name evidence="4" type="primary">FsdC</name>
    <name evidence="4" type="ORF">CSHISOI_11118</name>
</gene>
<evidence type="ECO:0000259" key="3">
    <source>
        <dbReference type="SMART" id="SM00829"/>
    </source>
</evidence>
<sequence>MTALPETSSPALYVDEDCNFKVIHDVPVPELVDGEVVIKVLYSGVKPADIKHGLGLGIRSTTLGYDFCGRVAQAGPTSEYKAGELVAGYTPTGFGRPLRYGTHQPFLGCPEDMMFKVPENVPPTHAASLTTVLTTAADGLYTIFGYSPPGEKPQDGFKPGGPLLIWGASASVGLCMVQLARASGASPIIVTASPSRHEPLKRLGATHCFNYRSPDVASCIGAAVEESKAGPILYAADCAGSYGEVTSAAQMEACVGDDAILLSVVEHRETRYKMPLASANKDVTIRFGNGPVMTIPARTEAWKKMSTALAWAVSRYGTEFHLPSVEVFKGSAEEALEVVKKVADQGKFGKLVLEQPWA</sequence>
<dbReference type="AlphaFoldDB" id="A0A5Q4BBR3"/>
<comment type="caution">
    <text evidence="4">The sequence shown here is derived from an EMBL/GenBank/DDBJ whole genome shotgun (WGS) entry which is preliminary data.</text>
</comment>
<proteinExistence type="inferred from homology"/>
<dbReference type="EMBL" id="PUHP01002472">
    <property type="protein sequence ID" value="TQN64360.1"/>
    <property type="molecule type" value="Genomic_DNA"/>
</dbReference>
<reference evidence="4 5" key="1">
    <citation type="journal article" date="2019" name="Sci. Rep.">
        <title>Colletotrichum shisoi sp. nov., an anthracnose pathogen of Perilla frutescens in Japan: molecular phylogenetic, morphological and genomic evidence.</title>
        <authorList>
            <person name="Gan P."/>
            <person name="Tsushima A."/>
            <person name="Hiroyama R."/>
            <person name="Narusaka M."/>
            <person name="Takano Y."/>
            <person name="Narusaka Y."/>
            <person name="Kawaradani M."/>
            <person name="Damm U."/>
            <person name="Shirasu K."/>
        </authorList>
    </citation>
    <scope>NUCLEOTIDE SEQUENCE [LARGE SCALE GENOMIC DNA]</scope>
    <source>
        <strain evidence="4 5">PG-2018a</strain>
    </source>
</reference>
<evidence type="ECO:0000256" key="1">
    <source>
        <dbReference type="ARBA" id="ARBA00008072"/>
    </source>
</evidence>
<dbReference type="PANTHER" id="PTHR45348">
    <property type="entry name" value="HYPOTHETICAL OXIDOREDUCTASE (EUROFUNG)"/>
    <property type="match status" value="1"/>
</dbReference>
<dbReference type="InterPro" id="IPR047122">
    <property type="entry name" value="Trans-enoyl_RdTase-like"/>
</dbReference>
<dbReference type="Pfam" id="PF08240">
    <property type="entry name" value="ADH_N"/>
    <property type="match status" value="1"/>
</dbReference>
<accession>A0A5Q4BBR3</accession>
<dbReference type="Gene3D" id="3.40.50.720">
    <property type="entry name" value="NAD(P)-binding Rossmann-like Domain"/>
    <property type="match status" value="1"/>
</dbReference>
<dbReference type="InterPro" id="IPR036291">
    <property type="entry name" value="NAD(P)-bd_dom_sf"/>
</dbReference>
<evidence type="ECO:0000313" key="5">
    <source>
        <dbReference type="Proteomes" id="UP000326340"/>
    </source>
</evidence>
<dbReference type="InterPro" id="IPR020843">
    <property type="entry name" value="ER"/>
</dbReference>
<dbReference type="InterPro" id="IPR013154">
    <property type="entry name" value="ADH-like_N"/>
</dbReference>
<keyword evidence="5" id="KW-1185">Reference proteome</keyword>
<dbReference type="GO" id="GO:0016651">
    <property type="term" value="F:oxidoreductase activity, acting on NAD(P)H"/>
    <property type="evidence" value="ECO:0007669"/>
    <property type="project" value="InterPro"/>
</dbReference>
<feature type="domain" description="Enoyl reductase (ER)" evidence="3">
    <location>
        <begin position="21"/>
        <end position="353"/>
    </location>
</feature>
<dbReference type="OrthoDB" id="10257049at2759"/>
<keyword evidence="2" id="KW-0560">Oxidoreductase</keyword>
<dbReference type="PANTHER" id="PTHR45348:SF7">
    <property type="entry name" value="ZINC BINDING OXIDOREDUCTASE, PUTATIVE-RELATED"/>
    <property type="match status" value="1"/>
</dbReference>
<dbReference type="SUPFAM" id="SSF51735">
    <property type="entry name" value="NAD(P)-binding Rossmann-fold domains"/>
    <property type="match status" value="1"/>
</dbReference>
<organism evidence="4 5">
    <name type="scientific">Colletotrichum shisoi</name>
    <dbReference type="NCBI Taxonomy" id="2078593"/>
    <lineage>
        <taxon>Eukaryota</taxon>
        <taxon>Fungi</taxon>
        <taxon>Dikarya</taxon>
        <taxon>Ascomycota</taxon>
        <taxon>Pezizomycotina</taxon>
        <taxon>Sordariomycetes</taxon>
        <taxon>Hypocreomycetidae</taxon>
        <taxon>Glomerellales</taxon>
        <taxon>Glomerellaceae</taxon>
        <taxon>Colletotrichum</taxon>
        <taxon>Colletotrichum destructivum species complex</taxon>
    </lineage>
</organism>
<dbReference type="SUPFAM" id="SSF50129">
    <property type="entry name" value="GroES-like"/>
    <property type="match status" value="1"/>
</dbReference>
<evidence type="ECO:0000256" key="2">
    <source>
        <dbReference type="ARBA" id="ARBA00023002"/>
    </source>
</evidence>
<dbReference type="SMART" id="SM00829">
    <property type="entry name" value="PKS_ER"/>
    <property type="match status" value="1"/>
</dbReference>
<comment type="similarity">
    <text evidence="1">Belongs to the zinc-containing alcohol dehydrogenase family.</text>
</comment>
<dbReference type="Pfam" id="PF00107">
    <property type="entry name" value="ADH_zinc_N"/>
    <property type="match status" value="1"/>
</dbReference>
<dbReference type="Proteomes" id="UP000326340">
    <property type="component" value="Unassembled WGS sequence"/>
</dbReference>
<dbReference type="Gene3D" id="3.90.180.10">
    <property type="entry name" value="Medium-chain alcohol dehydrogenases, catalytic domain"/>
    <property type="match status" value="1"/>
</dbReference>
<name>A0A5Q4BBR3_9PEZI</name>
<dbReference type="CDD" id="cd08249">
    <property type="entry name" value="enoyl_reductase_like"/>
    <property type="match status" value="1"/>
</dbReference>
<protein>
    <submittedName>
        <fullName evidence="4">Trans-enoyl reductase fsdC</fullName>
    </submittedName>
</protein>
<dbReference type="InterPro" id="IPR011032">
    <property type="entry name" value="GroES-like_sf"/>
</dbReference>
<dbReference type="InterPro" id="IPR013149">
    <property type="entry name" value="ADH-like_C"/>
</dbReference>
<evidence type="ECO:0000313" key="4">
    <source>
        <dbReference type="EMBL" id="TQN64360.1"/>
    </source>
</evidence>